<proteinExistence type="predicted"/>
<dbReference type="KEGG" id="ncs:NCAS_0I03190"/>
<evidence type="ECO:0008006" key="4">
    <source>
        <dbReference type="Google" id="ProtNLM"/>
    </source>
</evidence>
<sequence>MRRWITKTRCIALLLFSLTNLPPEHCRRRRSRSRNVIVLLLLERRSSFSYRSGMNAQEKSSTEKTTYKVFSVHHHIPLLFASQRKCSSLHLPPFLCIVDCYRSTFCFFVYFFCDYADSLMRVEKVYCISHQICRMLLKGLLSMTNLCLHSGCSIHLDQSLIV</sequence>
<accession>G0VKF3</accession>
<keyword evidence="3" id="KW-1185">Reference proteome</keyword>
<keyword evidence="1" id="KW-0732">Signal</keyword>
<name>G0VKF3_NAUCA</name>
<evidence type="ECO:0000256" key="1">
    <source>
        <dbReference type="SAM" id="SignalP"/>
    </source>
</evidence>
<evidence type="ECO:0000313" key="2">
    <source>
        <dbReference type="EMBL" id="CCC71987.1"/>
    </source>
</evidence>
<dbReference type="Proteomes" id="UP000001640">
    <property type="component" value="Chromosome 9"/>
</dbReference>
<dbReference type="AlphaFoldDB" id="G0VKF3"/>
<dbReference type="HOGENOM" id="CLU_1635836_0_0_1"/>
<dbReference type="InParanoid" id="G0VKF3"/>
<dbReference type="GeneID" id="96905674"/>
<organism evidence="2 3">
    <name type="scientific">Naumovozyma castellii</name>
    <name type="common">Yeast</name>
    <name type="synonym">Saccharomyces castellii</name>
    <dbReference type="NCBI Taxonomy" id="27288"/>
    <lineage>
        <taxon>Eukaryota</taxon>
        <taxon>Fungi</taxon>
        <taxon>Dikarya</taxon>
        <taxon>Ascomycota</taxon>
        <taxon>Saccharomycotina</taxon>
        <taxon>Saccharomycetes</taxon>
        <taxon>Saccharomycetales</taxon>
        <taxon>Saccharomycetaceae</taxon>
        <taxon>Naumovozyma</taxon>
    </lineage>
</organism>
<protein>
    <recommendedName>
        <fullName evidence="4">Secreted protein</fullName>
    </recommendedName>
</protein>
<dbReference type="EMBL" id="HE576760">
    <property type="protein sequence ID" value="CCC71987.1"/>
    <property type="molecule type" value="Genomic_DNA"/>
</dbReference>
<reference key="2">
    <citation type="submission" date="2011-08" db="EMBL/GenBank/DDBJ databases">
        <title>Genome sequence of Naumovozyma castellii.</title>
        <authorList>
            <person name="Gordon J.L."/>
            <person name="Armisen D."/>
            <person name="Proux-Wera E."/>
            <person name="OhEigeartaigh S.S."/>
            <person name="Byrne K.P."/>
            <person name="Wolfe K.H."/>
        </authorList>
    </citation>
    <scope>NUCLEOTIDE SEQUENCE</scope>
    <source>
        <strain>Type strain:CBS 4309</strain>
    </source>
</reference>
<evidence type="ECO:0000313" key="3">
    <source>
        <dbReference type="Proteomes" id="UP000001640"/>
    </source>
</evidence>
<feature type="chain" id="PRO_5003410582" description="Secreted protein" evidence="1">
    <location>
        <begin position="27"/>
        <end position="162"/>
    </location>
</feature>
<reference evidence="2 3" key="1">
    <citation type="journal article" date="2011" name="Proc. Natl. Acad. Sci. U.S.A.">
        <title>Evolutionary erosion of yeast sex chromosomes by mating-type switching accidents.</title>
        <authorList>
            <person name="Gordon J.L."/>
            <person name="Armisen D."/>
            <person name="Proux-Wera E."/>
            <person name="Oheigeartaigh S.S."/>
            <person name="Byrne K.P."/>
            <person name="Wolfe K.H."/>
        </authorList>
    </citation>
    <scope>NUCLEOTIDE SEQUENCE [LARGE SCALE GENOMIC DNA]</scope>
    <source>
        <strain evidence="3">ATCC 76901 / BCRC 22586 / CBS 4309 / NBRC 1992 / NRRL Y-12630</strain>
    </source>
</reference>
<gene>
    <name evidence="2" type="primary">NCAS0I03190</name>
    <name evidence="2" type="ordered locus">NCAS_0I03190</name>
</gene>
<feature type="signal peptide" evidence="1">
    <location>
        <begin position="1"/>
        <end position="26"/>
    </location>
</feature>
<dbReference type="RefSeq" id="XP_003678329.1">
    <property type="nucleotide sequence ID" value="XM_003678281.1"/>
</dbReference>